<evidence type="ECO:0000313" key="3">
    <source>
        <dbReference type="Proteomes" id="UP000553776"/>
    </source>
</evidence>
<dbReference type="AlphaFoldDB" id="A0A841TXL8"/>
<dbReference type="Proteomes" id="UP000553776">
    <property type="component" value="Unassembled WGS sequence"/>
</dbReference>
<evidence type="ECO:0000256" key="1">
    <source>
        <dbReference type="SAM" id="Phobius"/>
    </source>
</evidence>
<keyword evidence="3" id="KW-1185">Reference proteome</keyword>
<name>A0A841TXL8_9BACL</name>
<feature type="transmembrane region" description="Helical" evidence="1">
    <location>
        <begin position="36"/>
        <end position="54"/>
    </location>
</feature>
<dbReference type="PANTHER" id="PTHR36832">
    <property type="entry name" value="SLR1174 PROTEIN-RELATED"/>
    <property type="match status" value="1"/>
</dbReference>
<reference evidence="2 3" key="1">
    <citation type="submission" date="2020-08" db="EMBL/GenBank/DDBJ databases">
        <title>Cohnella phylogeny.</title>
        <authorList>
            <person name="Dunlap C."/>
        </authorList>
    </citation>
    <scope>NUCLEOTIDE SEQUENCE [LARGE SCALE GENOMIC DNA]</scope>
    <source>
        <strain evidence="2 3">DSM 25239</strain>
    </source>
</reference>
<keyword evidence="1" id="KW-0812">Transmembrane</keyword>
<evidence type="ECO:0000313" key="2">
    <source>
        <dbReference type="EMBL" id="MBB6693006.1"/>
    </source>
</evidence>
<keyword evidence="1" id="KW-0472">Membrane</keyword>
<dbReference type="EMBL" id="JACJVR010000064">
    <property type="protein sequence ID" value="MBB6693006.1"/>
    <property type="molecule type" value="Genomic_DNA"/>
</dbReference>
<organism evidence="2 3">
    <name type="scientific">Cohnella xylanilytica</name>
    <dbReference type="NCBI Taxonomy" id="557555"/>
    <lineage>
        <taxon>Bacteria</taxon>
        <taxon>Bacillati</taxon>
        <taxon>Bacillota</taxon>
        <taxon>Bacilli</taxon>
        <taxon>Bacillales</taxon>
        <taxon>Paenibacillaceae</taxon>
        <taxon>Cohnella</taxon>
    </lineage>
</organism>
<proteinExistence type="predicted"/>
<accession>A0A841TXL8</accession>
<gene>
    <name evidence="2" type="ORF">H7B90_16480</name>
</gene>
<keyword evidence="1" id="KW-1133">Transmembrane helix</keyword>
<dbReference type="RefSeq" id="WP_185136993.1">
    <property type="nucleotide sequence ID" value="NZ_BORM01000077.1"/>
</dbReference>
<dbReference type="Pfam" id="PF06182">
    <property type="entry name" value="ABC2_membrane_6"/>
    <property type="match status" value="1"/>
</dbReference>
<feature type="transmembrane region" description="Helical" evidence="1">
    <location>
        <begin position="114"/>
        <end position="142"/>
    </location>
</feature>
<dbReference type="PANTHER" id="PTHR36832:SF1">
    <property type="entry name" value="SLR1174 PROTEIN"/>
    <property type="match status" value="1"/>
</dbReference>
<sequence>MSGGGRLLPRLAAGRRKAAAVARITIRQQLAYRADFALRCSFLLLILFVFVQLWTAAYEGDREAVIGGFTIKQIVWYLVFTEALTMAGSPLAAKVEEEVKNGDIAVRLLRPMSYVGYHYSSYLAEAAVRFVLHLAVGSLIAWPSVGAPDFGFGWLGLFSLSFGAITVAFLLNAAIALCAFWVEETSGLQFVLQKLQFTIGGMLLPVDLMPEWLQRVCAWLPFQASLYLPAKAAVHPDGSSLLASAAIQAAWIAALGALVAYQYRRGARKLHVNGG</sequence>
<protein>
    <submittedName>
        <fullName evidence="2">ABC-2 family transporter protein</fullName>
    </submittedName>
</protein>
<comment type="caution">
    <text evidence="2">The sequence shown here is derived from an EMBL/GenBank/DDBJ whole genome shotgun (WGS) entry which is preliminary data.</text>
</comment>
<feature type="transmembrane region" description="Helical" evidence="1">
    <location>
        <begin position="242"/>
        <end position="261"/>
    </location>
</feature>
<feature type="transmembrane region" description="Helical" evidence="1">
    <location>
        <begin position="154"/>
        <end position="182"/>
    </location>
</feature>
<dbReference type="InterPro" id="IPR010390">
    <property type="entry name" value="ABC-2_transporter-like"/>
</dbReference>